<dbReference type="InterPro" id="IPR003819">
    <property type="entry name" value="TauD/TfdA-like"/>
</dbReference>
<keyword evidence="3" id="KW-0560">Oxidoreductase</keyword>
<keyword evidence="4 5" id="KW-0408">Iron</keyword>
<dbReference type="GO" id="GO:0016491">
    <property type="term" value="F:oxidoreductase activity"/>
    <property type="evidence" value="ECO:0007669"/>
    <property type="project" value="UniProtKB-KW"/>
</dbReference>
<dbReference type="PIRSF" id="PIRSF019543">
    <property type="entry name" value="Clavaminate_syn"/>
    <property type="match status" value="1"/>
</dbReference>
<evidence type="ECO:0000256" key="2">
    <source>
        <dbReference type="ARBA" id="ARBA00022723"/>
    </source>
</evidence>
<dbReference type="Gene3D" id="3.60.130.10">
    <property type="entry name" value="Clavaminate synthase-like"/>
    <property type="match status" value="1"/>
</dbReference>
<dbReference type="InterPro" id="IPR014503">
    <property type="entry name" value="Clavaminate_syn-like"/>
</dbReference>
<comment type="similarity">
    <text evidence="1">Belongs to the clavaminate synthase family.</text>
</comment>
<evidence type="ECO:0000256" key="4">
    <source>
        <dbReference type="ARBA" id="ARBA00023004"/>
    </source>
</evidence>
<evidence type="ECO:0000256" key="3">
    <source>
        <dbReference type="ARBA" id="ARBA00023002"/>
    </source>
</evidence>
<dbReference type="InterPro" id="IPR042098">
    <property type="entry name" value="TauD-like_sf"/>
</dbReference>
<evidence type="ECO:0000256" key="5">
    <source>
        <dbReference type="PIRSR" id="PIRSR019543-2"/>
    </source>
</evidence>
<feature type="domain" description="TauD/TfdA-like" evidence="6">
    <location>
        <begin position="148"/>
        <end position="327"/>
    </location>
</feature>
<organism evidence="7">
    <name type="scientific">Streptomyces melanovinaceus</name>
    <dbReference type="NCBI Taxonomy" id="1182637"/>
    <lineage>
        <taxon>Bacteria</taxon>
        <taxon>Bacillati</taxon>
        <taxon>Actinomycetota</taxon>
        <taxon>Actinomycetes</taxon>
        <taxon>Kitasatosporales</taxon>
        <taxon>Streptomycetaceae</taxon>
        <taxon>Streptomyces</taxon>
    </lineage>
</organism>
<proteinExistence type="inferred from homology"/>
<accession>A0A0A6ZAR6</accession>
<dbReference type="GO" id="GO:0005506">
    <property type="term" value="F:iron ion binding"/>
    <property type="evidence" value="ECO:0007669"/>
    <property type="project" value="InterPro"/>
</dbReference>
<dbReference type="EMBL" id="JX021290">
    <property type="protein sequence ID" value="AGD95032.1"/>
    <property type="molecule type" value="Genomic_DNA"/>
</dbReference>
<dbReference type="InterPro" id="IPR053447">
    <property type="entry name" value="Alpha-KG_dependent_hydroxylase"/>
</dbReference>
<evidence type="ECO:0000313" key="7">
    <source>
        <dbReference type="EMBL" id="AGD95032.1"/>
    </source>
</evidence>
<evidence type="ECO:0000259" key="6">
    <source>
        <dbReference type="Pfam" id="PF02668"/>
    </source>
</evidence>
<sequence length="350" mass="38803">MSNAREVLAAPGRAAPAASHLHLTAQETGHLTGLLEELSGTVDNPTAEGFLADVPRLAWRLPRRLVDTLLDFRRHESSSALVLHGLPVDDRVIGPTPLNWRAVPSPSATLRQELYLMLVAGLLGEVFGWSTLQDGRLIHDIVPMPTEENEQSGHGTVLLEWHTEDGFHPYRCDYLLLLGLRNHDKVPTTVAAVDAVDLSGQLRDILFQRRFLIRPDNEHLKRAADLVGGIQRRHLIQEMQDAPEPCAVLFGHPERPYVRVDPTFMDAAPGDTEAREALDALVHQLEAGLENVALGPGELLIVDNYKAVHGRSAFTARFDGTDRWLKKAVVTRDLRKSRTLRAAPGERILL</sequence>
<reference evidence="7" key="1">
    <citation type="submission" date="2012-05" db="EMBL/GenBank/DDBJ databases">
        <title>Quinocarcin biosynthetic gene cluster.</title>
        <authorList>
            <person name="Jian X.H."/>
            <person name="Song L.Q."/>
            <person name="Tang G.L."/>
        </authorList>
    </citation>
    <scope>NUCLEOTIDE SEQUENCE</scope>
    <source>
        <strain evidence="7">NRRL 12388</strain>
    </source>
</reference>
<dbReference type="SUPFAM" id="SSF51197">
    <property type="entry name" value="Clavaminate synthase-like"/>
    <property type="match status" value="1"/>
</dbReference>
<keyword evidence="2 5" id="KW-0479">Metal-binding</keyword>
<dbReference type="AlphaFoldDB" id="A0A0A6ZAR6"/>
<feature type="binding site" evidence="5">
    <location>
        <position position="164"/>
    </location>
    <ligand>
        <name>Fe cation</name>
        <dbReference type="ChEBI" id="CHEBI:24875"/>
    </ligand>
</feature>
<feature type="binding site" evidence="5">
    <location>
        <position position="162"/>
    </location>
    <ligand>
        <name>Fe cation</name>
        <dbReference type="ChEBI" id="CHEBI:24875"/>
    </ligand>
</feature>
<feature type="binding site" evidence="5">
    <location>
        <position position="309"/>
    </location>
    <ligand>
        <name>Fe cation</name>
        <dbReference type="ChEBI" id="CHEBI:24875"/>
    </ligand>
</feature>
<dbReference type="NCBIfam" id="NF041363">
    <property type="entry name" value="GntD_guanitoxin"/>
    <property type="match status" value="1"/>
</dbReference>
<protein>
    <submittedName>
        <fullName evidence="7">Putative oxygenase</fullName>
    </submittedName>
</protein>
<evidence type="ECO:0000256" key="1">
    <source>
        <dbReference type="ARBA" id="ARBA00008425"/>
    </source>
</evidence>
<dbReference type="Pfam" id="PF02668">
    <property type="entry name" value="TauD"/>
    <property type="match status" value="1"/>
</dbReference>
<name>A0A0A6ZAR6_9ACTN</name>
<gene>
    <name evidence="7" type="primary">qncB</name>
</gene>